<dbReference type="Pfam" id="PF00704">
    <property type="entry name" value="Glyco_hydro_18"/>
    <property type="match status" value="1"/>
</dbReference>
<reference evidence="14" key="1">
    <citation type="submission" date="2023-11" db="EMBL/GenBank/DDBJ databases">
        <authorList>
            <person name="De Vega J J."/>
            <person name="De Vega J J."/>
        </authorList>
    </citation>
    <scope>NUCLEOTIDE SEQUENCE</scope>
</reference>
<evidence type="ECO:0000256" key="9">
    <source>
        <dbReference type="RuleBase" id="RU000489"/>
    </source>
</evidence>
<proteinExistence type="predicted"/>
<dbReference type="InterPro" id="IPR053214">
    <property type="entry name" value="LysM12-like"/>
</dbReference>
<evidence type="ECO:0000313" key="15">
    <source>
        <dbReference type="Proteomes" id="UP001295794"/>
    </source>
</evidence>
<sequence>MRRVICQLSLLLSLAIALLPTSVVSQATNSSVLPVGSCTADIPCSNGACCNGQSGFCGFGPSFCTTVASGGHCTSHCDALAECGPFAAPANFTCPLNVCCSQFGFCGTTAEFCSAGCQSNCNPPAPHRAGLINKVRLNVGSDTTRWAIIGWATTRSCLSYTPEMISAETLTHINFAFALISNSFTIIEMSPGDAALWTRTTALKKKNVSLKVFLSIGGWSFNDPPTSQIFSQLVGSAANTATFISSALNTLQAYGFDGIDVDWEYPAAYDRGGNPADKANYVTFMSKVKAAFKPRNYGLTFTAPSSYWYLQHFDLPGLMQSADWVNVMTYDLHGTWDGVDPYIGSLVLAHTNLTEIKDTLSLFDNVGVNPNQIVLGIGFYGRSFQLASASCSSPGCAFVGGANPGPCSANSGTLMFSEIEQIIAQNSLQPILDPDAAVKYIVWNNDQWVSYDPADEVAVCQLSLCRRRVSSSFALVFVYVSTGTMIWSVDQDDLQYSALSALYPGIDVNKPSSVESGNQCTITGCGQNCPSGWDTLTTLTTNPGAGSSCNANSPAKLCCPSGNAPQSCSWRGGGSSTCNPSCNVGEITLATDPVGGDGKPTCAQGTKAFCCSSDQNDPTGCHATGCGETQTACASGDAFLTFVRQGSEDNGSCEAQNSSPNVINKQPCPPICSTNNKPVCCQANVISSYTNCHWVGDLPNCLNSACPAGQVGIFSDMQGDASSSCVGNGKRLYCCNPPSNQQFLPVPEAWVLPQLTSIPGSSEVIQPASFTVDFDDVSKHGTPDVNSQGSGTSGESDDGRENDSPFGEVFISSPNPGSVSSLDLASDWVIHDCDAKSDQPQTVQSISCPCLLLQDHGWRRFRMRACFHRRSPAHRRPNAEELWLGTLCRVVSLAPHENQAVLAAARLKRALPENELVYQFSFDYNFAAVPAANGPILMRADMVSHVFHVYPLSLLLSPDRYAWILGCYHQHPPDSGTTSTKRSNSKREFHQPEELERRWFGPFDNWLQKINTVTNSNSVSRNFHWSDKYTIFHQEESCPNLAPVSISRSRGTPKRTADLATISKRRSFRLRSSKCYVYLNAGASAQATFTITGLAQVDFGTERSELVSFGFPGLYYPGLLTIGPSLHLYGELSGTLSMSGTYSATVGYTFPGLRLSLGYNVNLEGNVQAHLVPSLQLGISVLGGQVLDAQVFVEADLYAGVGVTG</sequence>
<dbReference type="PROSITE" id="PS50941">
    <property type="entry name" value="CHIT_BIND_I_2"/>
    <property type="match status" value="1"/>
</dbReference>
<feature type="disulfide bond" evidence="8">
    <location>
        <begin position="94"/>
        <end position="106"/>
    </location>
</feature>
<evidence type="ECO:0000259" key="13">
    <source>
        <dbReference type="PROSITE" id="PS51910"/>
    </source>
</evidence>
<dbReference type="PANTHER" id="PTHR47700">
    <property type="entry name" value="V CHITINASE, PUTATIVE (AFU_ORTHOLOGUE AFUA_6G13720)-RELATED"/>
    <property type="match status" value="1"/>
</dbReference>
<dbReference type="PANTHER" id="PTHR47700:SF2">
    <property type="entry name" value="CHITINASE"/>
    <property type="match status" value="1"/>
</dbReference>
<dbReference type="PROSITE" id="PS00026">
    <property type="entry name" value="CHIT_BIND_I_1"/>
    <property type="match status" value="1"/>
</dbReference>
<dbReference type="CDD" id="cd00035">
    <property type="entry name" value="ChtBD1"/>
    <property type="match status" value="1"/>
</dbReference>
<dbReference type="Gene3D" id="3.20.20.80">
    <property type="entry name" value="Glycosidases"/>
    <property type="match status" value="1"/>
</dbReference>
<dbReference type="SUPFAM" id="SSF51445">
    <property type="entry name" value="(Trans)glycosidases"/>
    <property type="match status" value="1"/>
</dbReference>
<evidence type="ECO:0000259" key="12">
    <source>
        <dbReference type="PROSITE" id="PS50941"/>
    </source>
</evidence>
<evidence type="ECO:0008006" key="16">
    <source>
        <dbReference type="Google" id="ProtNLM"/>
    </source>
</evidence>
<feature type="signal peptide" evidence="11">
    <location>
        <begin position="1"/>
        <end position="25"/>
    </location>
</feature>
<evidence type="ECO:0000256" key="2">
    <source>
        <dbReference type="ARBA" id="ARBA00022669"/>
    </source>
</evidence>
<dbReference type="GO" id="GO:0006032">
    <property type="term" value="P:chitin catabolic process"/>
    <property type="evidence" value="ECO:0007669"/>
    <property type="project" value="UniProtKB-KW"/>
</dbReference>
<dbReference type="InterPro" id="IPR036861">
    <property type="entry name" value="Endochitinase-like_sf"/>
</dbReference>
<evidence type="ECO:0000256" key="1">
    <source>
        <dbReference type="ARBA" id="ARBA00000822"/>
    </source>
</evidence>
<dbReference type="Gene3D" id="3.10.50.10">
    <property type="match status" value="1"/>
</dbReference>
<evidence type="ECO:0000256" key="8">
    <source>
        <dbReference type="PROSITE-ProRule" id="PRU00261"/>
    </source>
</evidence>
<dbReference type="AlphaFoldDB" id="A0AAD2H4C5"/>
<keyword evidence="2 8" id="KW-0147">Chitin-binding</keyword>
<dbReference type="InterPro" id="IPR001002">
    <property type="entry name" value="Chitin-bd_1"/>
</dbReference>
<keyword evidence="6 9" id="KW-0326">Glycosidase</keyword>
<dbReference type="PROSITE" id="PS01095">
    <property type="entry name" value="GH18_1"/>
    <property type="match status" value="1"/>
</dbReference>
<dbReference type="SUPFAM" id="SSF57016">
    <property type="entry name" value="Plant lectins/antimicrobial peptides"/>
    <property type="match status" value="1"/>
</dbReference>
<dbReference type="Pfam" id="PF00187">
    <property type="entry name" value="Chitin_bind_1"/>
    <property type="match status" value="1"/>
</dbReference>
<keyword evidence="11" id="KW-0732">Signal</keyword>
<comment type="caution">
    <text evidence="14">The sequence shown here is derived from an EMBL/GenBank/DDBJ whole genome shotgun (WGS) entry which is preliminary data.</text>
</comment>
<feature type="domain" description="GH18" evidence="13">
    <location>
        <begin position="137"/>
        <end position="509"/>
    </location>
</feature>
<evidence type="ECO:0000256" key="10">
    <source>
        <dbReference type="SAM" id="MobiDB-lite"/>
    </source>
</evidence>
<dbReference type="GO" id="GO:0008061">
    <property type="term" value="F:chitin binding"/>
    <property type="evidence" value="ECO:0007669"/>
    <property type="project" value="UniProtKB-UniRule"/>
</dbReference>
<keyword evidence="5" id="KW-0119">Carbohydrate metabolism</keyword>
<feature type="region of interest" description="Disordered" evidence="10">
    <location>
        <begin position="775"/>
        <end position="814"/>
    </location>
</feature>
<evidence type="ECO:0000256" key="4">
    <source>
        <dbReference type="ARBA" id="ARBA00023024"/>
    </source>
</evidence>
<keyword evidence="4" id="KW-0146">Chitin degradation</keyword>
<evidence type="ECO:0000256" key="6">
    <source>
        <dbReference type="ARBA" id="ARBA00023295"/>
    </source>
</evidence>
<protein>
    <recommendedName>
        <fullName evidence="16">Chitinase</fullName>
    </recommendedName>
</protein>
<name>A0AAD2H4C5_9AGAR</name>
<dbReference type="EMBL" id="CAVNYO010000142">
    <property type="protein sequence ID" value="CAK5269218.1"/>
    <property type="molecule type" value="Genomic_DNA"/>
</dbReference>
<organism evidence="14 15">
    <name type="scientific">Mycena citricolor</name>
    <dbReference type="NCBI Taxonomy" id="2018698"/>
    <lineage>
        <taxon>Eukaryota</taxon>
        <taxon>Fungi</taxon>
        <taxon>Dikarya</taxon>
        <taxon>Basidiomycota</taxon>
        <taxon>Agaricomycotina</taxon>
        <taxon>Agaricomycetes</taxon>
        <taxon>Agaricomycetidae</taxon>
        <taxon>Agaricales</taxon>
        <taxon>Marasmiineae</taxon>
        <taxon>Mycenaceae</taxon>
        <taxon>Mycena</taxon>
    </lineage>
</organism>
<feature type="chain" id="PRO_5042125107" description="Chitinase" evidence="11">
    <location>
        <begin position="26"/>
        <end position="1205"/>
    </location>
</feature>
<comment type="catalytic activity">
    <reaction evidence="1">
        <text>Random endo-hydrolysis of N-acetyl-beta-D-glucosaminide (1-&gt;4)-beta-linkages in chitin and chitodextrins.</text>
        <dbReference type="EC" id="3.2.1.14"/>
    </reaction>
</comment>
<dbReference type="InterPro" id="IPR001579">
    <property type="entry name" value="Glyco_hydro_18_chit_AS"/>
</dbReference>
<dbReference type="InterPro" id="IPR029070">
    <property type="entry name" value="Chitinase_insertion_sf"/>
</dbReference>
<evidence type="ECO:0000256" key="11">
    <source>
        <dbReference type="SAM" id="SignalP"/>
    </source>
</evidence>
<keyword evidence="3 9" id="KW-0378">Hydrolase</keyword>
<feature type="non-terminal residue" evidence="14">
    <location>
        <position position="1"/>
    </location>
</feature>
<dbReference type="SMART" id="SM00270">
    <property type="entry name" value="ChtBD1"/>
    <property type="match status" value="2"/>
</dbReference>
<evidence type="ECO:0000256" key="5">
    <source>
        <dbReference type="ARBA" id="ARBA00023277"/>
    </source>
</evidence>
<dbReference type="InterPro" id="IPR018371">
    <property type="entry name" value="Chitin-binding_1_CS"/>
</dbReference>
<evidence type="ECO:0000256" key="3">
    <source>
        <dbReference type="ARBA" id="ARBA00022801"/>
    </source>
</evidence>
<dbReference type="Gene3D" id="3.30.60.10">
    <property type="entry name" value="Endochitinase-like"/>
    <property type="match status" value="1"/>
</dbReference>
<accession>A0AAD2H4C5</accession>
<keyword evidence="7" id="KW-0624">Polysaccharide degradation</keyword>
<dbReference type="GO" id="GO:0000272">
    <property type="term" value="P:polysaccharide catabolic process"/>
    <property type="evidence" value="ECO:0007669"/>
    <property type="project" value="UniProtKB-KW"/>
</dbReference>
<dbReference type="InterPro" id="IPR001223">
    <property type="entry name" value="Glyco_hydro18_cat"/>
</dbReference>
<keyword evidence="8" id="KW-1015">Disulfide bond</keyword>
<feature type="disulfide bond" evidence="8">
    <location>
        <begin position="117"/>
        <end position="121"/>
    </location>
</feature>
<dbReference type="Proteomes" id="UP001295794">
    <property type="component" value="Unassembled WGS sequence"/>
</dbReference>
<gene>
    <name evidence="14" type="ORF">MYCIT1_LOCUS12777</name>
</gene>
<feature type="disulfide bond" evidence="8">
    <location>
        <begin position="99"/>
        <end position="113"/>
    </location>
</feature>
<comment type="caution">
    <text evidence="8">Lacks conserved residue(s) required for the propagation of feature annotation.</text>
</comment>
<dbReference type="GO" id="GO:0008843">
    <property type="term" value="F:endochitinase activity"/>
    <property type="evidence" value="ECO:0007669"/>
    <property type="project" value="UniProtKB-EC"/>
</dbReference>
<feature type="domain" description="Chitin-binding type-1" evidence="12">
    <location>
        <begin position="80"/>
        <end position="123"/>
    </location>
</feature>
<feature type="compositionally biased region" description="Polar residues" evidence="10">
    <location>
        <begin position="784"/>
        <end position="794"/>
    </location>
</feature>
<dbReference type="InterPro" id="IPR017853">
    <property type="entry name" value="GH"/>
</dbReference>
<evidence type="ECO:0000256" key="7">
    <source>
        <dbReference type="ARBA" id="ARBA00023326"/>
    </source>
</evidence>
<evidence type="ECO:0000313" key="14">
    <source>
        <dbReference type="EMBL" id="CAK5269218.1"/>
    </source>
</evidence>
<dbReference type="SUPFAM" id="SSF54556">
    <property type="entry name" value="Chitinase insertion domain"/>
    <property type="match status" value="1"/>
</dbReference>
<keyword evidence="15" id="KW-1185">Reference proteome</keyword>
<dbReference type="PROSITE" id="PS51910">
    <property type="entry name" value="GH18_2"/>
    <property type="match status" value="1"/>
</dbReference>
<dbReference type="SMART" id="SM00636">
    <property type="entry name" value="Glyco_18"/>
    <property type="match status" value="1"/>
</dbReference>
<dbReference type="InterPro" id="IPR011583">
    <property type="entry name" value="Chitinase_II/V-like_cat"/>
</dbReference>